<evidence type="ECO:0000256" key="2">
    <source>
        <dbReference type="ARBA" id="ARBA00007350"/>
    </source>
</evidence>
<evidence type="ECO:0000256" key="4">
    <source>
        <dbReference type="ARBA" id="ARBA00022723"/>
    </source>
</evidence>
<feature type="binding site" evidence="8">
    <location>
        <position position="75"/>
    </location>
    <ligand>
        <name>Mn(2+)</name>
        <dbReference type="ChEBI" id="CHEBI:29035"/>
        <label>1</label>
    </ligand>
</feature>
<evidence type="ECO:0000256" key="8">
    <source>
        <dbReference type="HAMAP-Rule" id="MF_00207"/>
    </source>
</evidence>
<dbReference type="InterPro" id="IPR004097">
    <property type="entry name" value="DHHA2"/>
</dbReference>
<dbReference type="InterPro" id="IPR022934">
    <property type="entry name" value="Mn-dep_inorganic_PyrPase"/>
</dbReference>
<sequence length="311" mass="33834">MSKVLVFGHKNPDTDAITSAIAYAYLLSEQGVEAEPVALGEANEETAYALDQFGYEAPRVVITVADETDIVALVDHNEAQQSVDDRDKVSIHSVVDHHRIANFETADPIFYLARPFGCTQTILYGLFQEAGIDIPEKLAGLMLSAIISDTLLLKSPTTTDRDKEVAAKLAELAGVNLDDYGIALLKSGTNVDNKDAEEIVDGDAKSFDMGDYKVRIGQINVVDIDDVLNRKDEMLEKMQGLSIDNGYDTFLLIVTNILTNDSEGLVVGKEELLPYVGQAFDAEVNDSQLPMPGVVSRKKQVVPVLTAKIEG</sequence>
<dbReference type="GO" id="GO:0004427">
    <property type="term" value="F:inorganic diphosphate phosphatase activity"/>
    <property type="evidence" value="ECO:0007669"/>
    <property type="project" value="UniProtKB-UniRule"/>
</dbReference>
<feature type="binding site" evidence="8">
    <location>
        <position position="13"/>
    </location>
    <ligand>
        <name>Mn(2+)</name>
        <dbReference type="ChEBI" id="CHEBI:29035"/>
        <label>1</label>
    </ligand>
</feature>
<dbReference type="Gene3D" id="3.10.310.20">
    <property type="entry name" value="DHHA2 domain"/>
    <property type="match status" value="1"/>
</dbReference>
<keyword evidence="3 8" id="KW-0963">Cytoplasm</keyword>
<evidence type="ECO:0000313" key="10">
    <source>
        <dbReference type="EMBL" id="SMC32440.1"/>
    </source>
</evidence>
<comment type="catalytic activity">
    <reaction evidence="7 8">
        <text>diphosphate + H2O = 2 phosphate + H(+)</text>
        <dbReference type="Rhea" id="RHEA:24576"/>
        <dbReference type="ChEBI" id="CHEBI:15377"/>
        <dbReference type="ChEBI" id="CHEBI:15378"/>
        <dbReference type="ChEBI" id="CHEBI:33019"/>
        <dbReference type="ChEBI" id="CHEBI:43474"/>
        <dbReference type="EC" id="3.6.1.1"/>
    </reaction>
</comment>
<evidence type="ECO:0000256" key="7">
    <source>
        <dbReference type="ARBA" id="ARBA00047820"/>
    </source>
</evidence>
<comment type="subcellular location">
    <subcellularLocation>
        <location evidence="1 8">Cytoplasm</location>
    </subcellularLocation>
</comment>
<organism evidence="10 11">
    <name type="scientific">Aerococcus suis</name>
    <dbReference type="NCBI Taxonomy" id="371602"/>
    <lineage>
        <taxon>Bacteria</taxon>
        <taxon>Bacillati</taxon>
        <taxon>Bacillota</taxon>
        <taxon>Bacilli</taxon>
        <taxon>Lactobacillales</taxon>
        <taxon>Aerococcaceae</taxon>
        <taxon>Aerococcus</taxon>
    </lineage>
</organism>
<keyword evidence="11" id="KW-1185">Reference proteome</keyword>
<dbReference type="GO" id="GO:0005737">
    <property type="term" value="C:cytoplasm"/>
    <property type="evidence" value="ECO:0007669"/>
    <property type="project" value="UniProtKB-SubCell"/>
</dbReference>
<gene>
    <name evidence="8" type="primary">ppaC</name>
    <name evidence="10" type="ORF">SAMN04487984_0484</name>
</gene>
<feature type="binding site" evidence="8">
    <location>
        <position position="97"/>
    </location>
    <ligand>
        <name>Mn(2+)</name>
        <dbReference type="ChEBI" id="CHEBI:29035"/>
        <label>2</label>
    </ligand>
</feature>
<dbReference type="FunFam" id="3.90.1640.10:FF:000001">
    <property type="entry name" value="Probable manganese-dependent inorganic pyrophosphatase"/>
    <property type="match status" value="1"/>
</dbReference>
<dbReference type="InterPro" id="IPR001667">
    <property type="entry name" value="DDH_dom"/>
</dbReference>
<evidence type="ECO:0000259" key="9">
    <source>
        <dbReference type="SMART" id="SM01131"/>
    </source>
</evidence>
<dbReference type="Gene3D" id="3.90.1640.10">
    <property type="entry name" value="inorganic pyrophosphatase (n-terminal core)"/>
    <property type="match status" value="1"/>
</dbReference>
<feature type="binding site" evidence="8">
    <location>
        <position position="9"/>
    </location>
    <ligand>
        <name>Mn(2+)</name>
        <dbReference type="ChEBI" id="CHEBI:29035"/>
        <label>1</label>
    </ligand>
</feature>
<dbReference type="HAMAP" id="MF_00207">
    <property type="entry name" value="PPase_C"/>
    <property type="match status" value="1"/>
</dbReference>
<dbReference type="SUPFAM" id="SSF64182">
    <property type="entry name" value="DHH phosphoesterases"/>
    <property type="match status" value="1"/>
</dbReference>
<protein>
    <recommendedName>
        <fullName evidence="8">Probable manganese-dependent inorganic pyrophosphatase</fullName>
        <ecNumber evidence="8">3.6.1.1</ecNumber>
    </recommendedName>
    <alternativeName>
        <fullName evidence="8">Pyrophosphate phospho-hydrolase</fullName>
        <shortName evidence="8">PPase</shortName>
    </alternativeName>
</protein>
<dbReference type="GO" id="GO:0030145">
    <property type="term" value="F:manganese ion binding"/>
    <property type="evidence" value="ECO:0007669"/>
    <property type="project" value="UniProtKB-UniRule"/>
</dbReference>
<dbReference type="STRING" id="371602.SAMN04487984_0484"/>
<dbReference type="SMART" id="SM01131">
    <property type="entry name" value="DHHA2"/>
    <property type="match status" value="1"/>
</dbReference>
<dbReference type="AlphaFoldDB" id="A0A1W1Y8A3"/>
<feature type="binding site" evidence="8">
    <location>
        <position position="149"/>
    </location>
    <ligand>
        <name>Mn(2+)</name>
        <dbReference type="ChEBI" id="CHEBI:29035"/>
        <label>2</label>
    </ligand>
</feature>
<dbReference type="PANTHER" id="PTHR12112">
    <property type="entry name" value="BNIP - RELATED"/>
    <property type="match status" value="1"/>
</dbReference>
<dbReference type="Pfam" id="PF01368">
    <property type="entry name" value="DHH"/>
    <property type="match status" value="1"/>
</dbReference>
<dbReference type="RefSeq" id="WP_084098163.1">
    <property type="nucleotide sequence ID" value="NZ_FWXK01000002.1"/>
</dbReference>
<feature type="domain" description="DHHA2" evidence="9">
    <location>
        <begin position="181"/>
        <end position="309"/>
    </location>
</feature>
<dbReference type="Proteomes" id="UP000243884">
    <property type="component" value="Unassembled WGS sequence"/>
</dbReference>
<evidence type="ECO:0000256" key="5">
    <source>
        <dbReference type="ARBA" id="ARBA00022801"/>
    </source>
</evidence>
<dbReference type="NCBIfam" id="NF003877">
    <property type="entry name" value="PRK05427.1"/>
    <property type="match status" value="1"/>
</dbReference>
<dbReference type="EMBL" id="FWXK01000002">
    <property type="protein sequence ID" value="SMC32440.1"/>
    <property type="molecule type" value="Genomic_DNA"/>
</dbReference>
<evidence type="ECO:0000256" key="1">
    <source>
        <dbReference type="ARBA" id="ARBA00004496"/>
    </source>
</evidence>
<comment type="similarity">
    <text evidence="2 8">Belongs to the PPase class C family.</text>
</comment>
<evidence type="ECO:0000256" key="6">
    <source>
        <dbReference type="ARBA" id="ARBA00023211"/>
    </source>
</evidence>
<keyword evidence="6 8" id="KW-0464">Manganese</keyword>
<dbReference type="EC" id="3.6.1.1" evidence="8"/>
<dbReference type="PANTHER" id="PTHR12112:SF22">
    <property type="entry name" value="MANGANESE-DEPENDENT INORGANIC PYROPHOSPHATASE-RELATED"/>
    <property type="match status" value="1"/>
</dbReference>
<reference evidence="11" key="1">
    <citation type="submission" date="2017-04" db="EMBL/GenBank/DDBJ databases">
        <authorList>
            <person name="Varghese N."/>
            <person name="Submissions S."/>
        </authorList>
    </citation>
    <scope>NUCLEOTIDE SEQUENCE [LARGE SCALE GENOMIC DNA]</scope>
    <source>
        <strain evidence="11">DSM 21500</strain>
    </source>
</reference>
<comment type="cofactor">
    <cofactor evidence="8">
        <name>Mn(2+)</name>
        <dbReference type="ChEBI" id="CHEBI:29035"/>
    </cofactor>
    <text evidence="8">Binds 2 manganese ions per subunit.</text>
</comment>
<evidence type="ECO:0000256" key="3">
    <source>
        <dbReference type="ARBA" id="ARBA00022490"/>
    </source>
</evidence>
<dbReference type="InterPro" id="IPR038763">
    <property type="entry name" value="DHH_sf"/>
</dbReference>
<dbReference type="Pfam" id="PF02833">
    <property type="entry name" value="DHHA2"/>
    <property type="match status" value="1"/>
</dbReference>
<proteinExistence type="inferred from homology"/>
<feature type="binding site" evidence="8">
    <location>
        <position position="15"/>
    </location>
    <ligand>
        <name>Mn(2+)</name>
        <dbReference type="ChEBI" id="CHEBI:29035"/>
        <label>2</label>
    </ligand>
</feature>
<accession>A0A1W1Y8A3</accession>
<dbReference type="FunFam" id="3.10.310.20:FF:000001">
    <property type="entry name" value="Probable manganese-dependent inorganic pyrophosphatase"/>
    <property type="match status" value="1"/>
</dbReference>
<evidence type="ECO:0000313" key="11">
    <source>
        <dbReference type="Proteomes" id="UP000243884"/>
    </source>
</evidence>
<feature type="binding site" evidence="8">
    <location>
        <position position="75"/>
    </location>
    <ligand>
        <name>Mn(2+)</name>
        <dbReference type="ChEBI" id="CHEBI:29035"/>
        <label>2</label>
    </ligand>
</feature>
<keyword evidence="4 8" id="KW-0479">Metal-binding</keyword>
<name>A0A1W1Y8A3_9LACT</name>
<dbReference type="OrthoDB" id="9766150at2"/>
<dbReference type="InterPro" id="IPR038222">
    <property type="entry name" value="DHHA2_dom_sf"/>
</dbReference>
<keyword evidence="5 8" id="KW-0378">Hydrolase</keyword>